<evidence type="ECO:0000313" key="3">
    <source>
        <dbReference type="EMBL" id="CAG8778521.1"/>
    </source>
</evidence>
<feature type="region of interest" description="Disordered" evidence="1">
    <location>
        <begin position="1"/>
        <end position="20"/>
    </location>
</feature>
<dbReference type="PANTHER" id="PTHR14208">
    <property type="entry name" value="BASIC LEUCINE ZIPPER AND W2 DOMAIN-CONTAINING PROTEIN"/>
    <property type="match status" value="1"/>
</dbReference>
<feature type="non-terminal residue" evidence="3">
    <location>
        <position position="107"/>
    </location>
</feature>
<gene>
    <name evidence="3" type="ORF">AMORRO_LOCUS17120</name>
</gene>
<dbReference type="AlphaFoldDB" id="A0A9N9JGS5"/>
<name>A0A9N9JGS5_9GLOM</name>
<dbReference type="InterPro" id="IPR057397">
    <property type="entry name" value="HEAT_5MP1_2"/>
</dbReference>
<evidence type="ECO:0000256" key="1">
    <source>
        <dbReference type="SAM" id="MobiDB-lite"/>
    </source>
</evidence>
<comment type="caution">
    <text evidence="3">The sequence shown here is derived from an EMBL/GenBank/DDBJ whole genome shotgun (WGS) entry which is preliminary data.</text>
</comment>
<dbReference type="PANTHER" id="PTHR14208:SF2">
    <property type="entry name" value="PROTEIN KRASAVIETZ"/>
    <property type="match status" value="1"/>
</dbReference>
<accession>A0A9N9JGS5</accession>
<proteinExistence type="predicted"/>
<feature type="non-terminal residue" evidence="3">
    <location>
        <position position="1"/>
    </location>
</feature>
<evidence type="ECO:0000259" key="2">
    <source>
        <dbReference type="Pfam" id="PF25504"/>
    </source>
</evidence>
<sequence length="107" mass="11507">LADFLMSAPQNSGNSKSSLPALHGVKIKARKSQQKAQAKYEPTVFREGILKALSNAQPGNFDEISQQLDLSGNTLDYKKYGETLFEILLTGGVLVPGGTILDDGAQR</sequence>
<feature type="domain" description="5MP1/2-like HEAT" evidence="2">
    <location>
        <begin position="27"/>
        <end position="106"/>
    </location>
</feature>
<organism evidence="3 4">
    <name type="scientific">Acaulospora morrowiae</name>
    <dbReference type="NCBI Taxonomy" id="94023"/>
    <lineage>
        <taxon>Eukaryota</taxon>
        <taxon>Fungi</taxon>
        <taxon>Fungi incertae sedis</taxon>
        <taxon>Mucoromycota</taxon>
        <taxon>Glomeromycotina</taxon>
        <taxon>Glomeromycetes</taxon>
        <taxon>Diversisporales</taxon>
        <taxon>Acaulosporaceae</taxon>
        <taxon>Acaulospora</taxon>
    </lineage>
</organism>
<dbReference type="EMBL" id="CAJVPV010050889">
    <property type="protein sequence ID" value="CAG8778521.1"/>
    <property type="molecule type" value="Genomic_DNA"/>
</dbReference>
<evidence type="ECO:0000313" key="4">
    <source>
        <dbReference type="Proteomes" id="UP000789342"/>
    </source>
</evidence>
<reference evidence="3" key="1">
    <citation type="submission" date="2021-06" db="EMBL/GenBank/DDBJ databases">
        <authorList>
            <person name="Kallberg Y."/>
            <person name="Tangrot J."/>
            <person name="Rosling A."/>
        </authorList>
    </citation>
    <scope>NUCLEOTIDE SEQUENCE</scope>
    <source>
        <strain evidence="3">CL551</strain>
    </source>
</reference>
<protein>
    <submittedName>
        <fullName evidence="3">8537_t:CDS:1</fullName>
    </submittedName>
</protein>
<dbReference type="Pfam" id="PF25504">
    <property type="entry name" value="HEAT_5MP1_2"/>
    <property type="match status" value="1"/>
</dbReference>
<dbReference type="OrthoDB" id="1727522at2759"/>
<dbReference type="GO" id="GO:0016020">
    <property type="term" value="C:membrane"/>
    <property type="evidence" value="ECO:0007669"/>
    <property type="project" value="TreeGrafter"/>
</dbReference>
<feature type="compositionally biased region" description="Polar residues" evidence="1">
    <location>
        <begin position="8"/>
        <end position="18"/>
    </location>
</feature>
<dbReference type="Proteomes" id="UP000789342">
    <property type="component" value="Unassembled WGS sequence"/>
</dbReference>
<dbReference type="InterPro" id="IPR051245">
    <property type="entry name" value="eIF5-mimic_regulator"/>
</dbReference>
<keyword evidence="4" id="KW-1185">Reference proteome</keyword>
<dbReference type="GO" id="GO:0005737">
    <property type="term" value="C:cytoplasm"/>
    <property type="evidence" value="ECO:0007669"/>
    <property type="project" value="TreeGrafter"/>
</dbReference>